<proteinExistence type="predicted"/>
<dbReference type="PANTHER" id="PTHR45288">
    <property type="entry name" value="THIOREDOXIN FAMILY PROTEIN"/>
    <property type="match status" value="1"/>
</dbReference>
<dbReference type="EMBL" id="JBHSWU010000170">
    <property type="protein sequence ID" value="MFC6724396.1"/>
    <property type="molecule type" value="Genomic_DNA"/>
</dbReference>
<dbReference type="Pfam" id="PF13417">
    <property type="entry name" value="GST_N_3"/>
    <property type="match status" value="1"/>
</dbReference>
<dbReference type="Proteomes" id="UP001596328">
    <property type="component" value="Unassembled WGS sequence"/>
</dbReference>
<dbReference type="PANTHER" id="PTHR45288:SF1">
    <property type="entry name" value="THIOREDOXIN FAMILY PROTEIN"/>
    <property type="match status" value="1"/>
</dbReference>
<sequence length="88" mass="9490">MSSTSIELYELPGCPYCAKVKDKLSDLDLEYVSHEVPQSHGDRTEVEEVSGQTGVPVLVDPDHGVEGMAESDDIVDYLEETYGDGAAA</sequence>
<dbReference type="PROSITE" id="PS00195">
    <property type="entry name" value="GLUTAREDOXIN_1"/>
    <property type="match status" value="1"/>
</dbReference>
<dbReference type="SUPFAM" id="SSF52833">
    <property type="entry name" value="Thioredoxin-like"/>
    <property type="match status" value="1"/>
</dbReference>
<gene>
    <name evidence="2" type="ORF">ACFQE1_08420</name>
</gene>
<feature type="domain" description="GST N-terminal" evidence="1">
    <location>
        <begin position="4"/>
        <end position="86"/>
    </location>
</feature>
<comment type="caution">
    <text evidence="2">The sequence shown here is derived from an EMBL/GenBank/DDBJ whole genome shotgun (WGS) entry which is preliminary data.</text>
</comment>
<organism evidence="2 3">
    <name type="scientific">Halobium palmae</name>
    <dbReference type="NCBI Taxonomy" id="1776492"/>
    <lineage>
        <taxon>Archaea</taxon>
        <taxon>Methanobacteriati</taxon>
        <taxon>Methanobacteriota</taxon>
        <taxon>Stenosarchaea group</taxon>
        <taxon>Halobacteria</taxon>
        <taxon>Halobacteriales</taxon>
        <taxon>Haloferacaceae</taxon>
        <taxon>Halobium</taxon>
    </lineage>
</organism>
<evidence type="ECO:0000313" key="2">
    <source>
        <dbReference type="EMBL" id="MFC6724396.1"/>
    </source>
</evidence>
<name>A0ABD5RYN5_9EURY</name>
<dbReference type="InterPro" id="IPR036249">
    <property type="entry name" value="Thioredoxin-like_sf"/>
</dbReference>
<dbReference type="PROSITE" id="PS51354">
    <property type="entry name" value="GLUTAREDOXIN_2"/>
    <property type="match status" value="1"/>
</dbReference>
<evidence type="ECO:0000259" key="1">
    <source>
        <dbReference type="PROSITE" id="PS50404"/>
    </source>
</evidence>
<dbReference type="PROSITE" id="PS50404">
    <property type="entry name" value="GST_NTER"/>
    <property type="match status" value="1"/>
</dbReference>
<evidence type="ECO:0000313" key="3">
    <source>
        <dbReference type="Proteomes" id="UP001596328"/>
    </source>
</evidence>
<dbReference type="AlphaFoldDB" id="A0ABD5RYN5"/>
<keyword evidence="3" id="KW-1185">Reference proteome</keyword>
<dbReference type="InterPro" id="IPR004045">
    <property type="entry name" value="Glutathione_S-Trfase_N"/>
</dbReference>
<dbReference type="Gene3D" id="3.40.30.10">
    <property type="entry name" value="Glutaredoxin"/>
    <property type="match status" value="1"/>
</dbReference>
<protein>
    <submittedName>
        <fullName evidence="2">Glutathione S-transferase N-terminal domain-containing protein</fullName>
    </submittedName>
</protein>
<dbReference type="InterPro" id="IPR011767">
    <property type="entry name" value="GLR_AS"/>
</dbReference>
<accession>A0ABD5RYN5</accession>
<reference evidence="2 3" key="1">
    <citation type="journal article" date="2019" name="Int. J. Syst. Evol. Microbiol.">
        <title>The Global Catalogue of Microorganisms (GCM) 10K type strain sequencing project: providing services to taxonomists for standard genome sequencing and annotation.</title>
        <authorList>
            <consortium name="The Broad Institute Genomics Platform"/>
            <consortium name="The Broad Institute Genome Sequencing Center for Infectious Disease"/>
            <person name="Wu L."/>
            <person name="Ma J."/>
        </authorList>
    </citation>
    <scope>NUCLEOTIDE SEQUENCE [LARGE SCALE GENOMIC DNA]</scope>
    <source>
        <strain evidence="2 3">NBRC 111368</strain>
    </source>
</reference>